<keyword evidence="5" id="KW-0670">Pyruvate</keyword>
<dbReference type="InterPro" id="IPR009014">
    <property type="entry name" value="Transketo_C/PFOR_II"/>
</dbReference>
<evidence type="ECO:0000259" key="3">
    <source>
        <dbReference type="Pfam" id="PF01558"/>
    </source>
</evidence>
<dbReference type="RefSeq" id="WP_123770235.1">
    <property type="nucleotide sequence ID" value="NZ_RKQN01000002.1"/>
</dbReference>
<dbReference type="Pfam" id="PF20169">
    <property type="entry name" value="DUF6537"/>
    <property type="match status" value="1"/>
</dbReference>
<dbReference type="OrthoDB" id="9803617at2"/>
<keyword evidence="1" id="KW-0560">Oxidoreductase</keyword>
<dbReference type="CDD" id="cd07034">
    <property type="entry name" value="TPP_PYR_PFOR_IOR-alpha_like"/>
    <property type="match status" value="1"/>
</dbReference>
<dbReference type="NCBIfam" id="NF009589">
    <property type="entry name" value="PRK13030.1"/>
    <property type="match status" value="1"/>
</dbReference>
<feature type="region of interest" description="Disordered" evidence="2">
    <location>
        <begin position="976"/>
        <end position="995"/>
    </location>
</feature>
<evidence type="ECO:0000259" key="4">
    <source>
        <dbReference type="Pfam" id="PF20169"/>
    </source>
</evidence>
<feature type="domain" description="Pyruvate/ketoisovalerate oxidoreductase catalytic" evidence="3">
    <location>
        <begin position="749"/>
        <end position="935"/>
    </location>
</feature>
<dbReference type="PANTHER" id="PTHR48084">
    <property type="entry name" value="2-OXOGLUTARATE OXIDOREDUCTASE SUBUNIT KORB-RELATED"/>
    <property type="match status" value="1"/>
</dbReference>
<gene>
    <name evidence="5" type="ORF">EDC50_1911</name>
</gene>
<keyword evidence="6" id="KW-1185">Reference proteome</keyword>
<evidence type="ECO:0000256" key="1">
    <source>
        <dbReference type="ARBA" id="ARBA00023002"/>
    </source>
</evidence>
<dbReference type="SUPFAM" id="SSF52922">
    <property type="entry name" value="TK C-terminal domain-like"/>
    <property type="match status" value="1"/>
</dbReference>
<evidence type="ECO:0000313" key="5">
    <source>
        <dbReference type="EMBL" id="RPE80080.1"/>
    </source>
</evidence>
<feature type="domain" description="DUF6537" evidence="4">
    <location>
        <begin position="1025"/>
        <end position="1224"/>
    </location>
</feature>
<dbReference type="PANTHER" id="PTHR48084:SF3">
    <property type="entry name" value="SUBUNIT OF PYRUVATE:FLAVODOXIN OXIDOREDUCTASE"/>
    <property type="match status" value="1"/>
</dbReference>
<evidence type="ECO:0000313" key="6">
    <source>
        <dbReference type="Proteomes" id="UP000269708"/>
    </source>
</evidence>
<dbReference type="Gene3D" id="3.40.50.970">
    <property type="match status" value="1"/>
</dbReference>
<dbReference type="InterPro" id="IPR002880">
    <property type="entry name" value="Pyrv_Fd/Flavodoxin_OxRdtase_N"/>
</dbReference>
<feature type="region of interest" description="Disordered" evidence="2">
    <location>
        <begin position="1"/>
        <end position="23"/>
    </location>
</feature>
<dbReference type="AlphaFoldDB" id="A0A3N4W1Y6"/>
<dbReference type="InterPro" id="IPR046667">
    <property type="entry name" value="DUF6537"/>
</dbReference>
<dbReference type="GO" id="GO:0016903">
    <property type="term" value="F:oxidoreductase activity, acting on the aldehyde or oxo group of donors"/>
    <property type="evidence" value="ECO:0007669"/>
    <property type="project" value="InterPro"/>
</dbReference>
<comment type="caution">
    <text evidence="5">The sequence shown here is derived from an EMBL/GenBank/DDBJ whole genome shotgun (WGS) entry which is preliminary data.</text>
</comment>
<proteinExistence type="predicted"/>
<dbReference type="SUPFAM" id="SSF53323">
    <property type="entry name" value="Pyruvate-ferredoxin oxidoreductase, PFOR, domain III"/>
    <property type="match status" value="1"/>
</dbReference>
<reference evidence="5 6" key="1">
    <citation type="submission" date="2018-11" db="EMBL/GenBank/DDBJ databases">
        <title>Genomic Encyclopedia of Type Strains, Phase IV (KMG-IV): sequencing the most valuable type-strain genomes for metagenomic binning, comparative biology and taxonomic classification.</title>
        <authorList>
            <person name="Goeker M."/>
        </authorList>
    </citation>
    <scope>NUCLEOTIDE SEQUENCE [LARGE SCALE GENOMIC DNA]</scope>
    <source>
        <strain evidence="5 6">DSM 25623</strain>
    </source>
</reference>
<dbReference type="CDD" id="cd02008">
    <property type="entry name" value="TPP_IOR_alpha"/>
    <property type="match status" value="1"/>
</dbReference>
<dbReference type="EMBL" id="RKQN01000002">
    <property type="protein sequence ID" value="RPE80080.1"/>
    <property type="molecule type" value="Genomic_DNA"/>
</dbReference>
<name>A0A3N4W1Y6_9GAMM</name>
<dbReference type="Pfam" id="PF01558">
    <property type="entry name" value="POR"/>
    <property type="match status" value="1"/>
</dbReference>
<dbReference type="InterPro" id="IPR051457">
    <property type="entry name" value="2-oxoacid:Fd_oxidoreductase"/>
</dbReference>
<dbReference type="Proteomes" id="UP000269708">
    <property type="component" value="Unassembled WGS sequence"/>
</dbReference>
<evidence type="ECO:0000256" key="2">
    <source>
        <dbReference type="SAM" id="MobiDB-lite"/>
    </source>
</evidence>
<accession>A0A3N4W1Y6</accession>
<dbReference type="InterPro" id="IPR019752">
    <property type="entry name" value="Pyrv/ketoisovalerate_OxRed_cat"/>
</dbReference>
<protein>
    <submittedName>
        <fullName evidence="5">Indolepyruvate ferredoxin oxidoreductase</fullName>
    </submittedName>
</protein>
<dbReference type="Gene3D" id="3.40.920.10">
    <property type="entry name" value="Pyruvate-ferredoxin oxidoreductase, PFOR, domain III"/>
    <property type="match status" value="1"/>
</dbReference>
<dbReference type="SUPFAM" id="SSF52518">
    <property type="entry name" value="Thiamin diphosphate-binding fold (THDP-binding)"/>
    <property type="match status" value="2"/>
</dbReference>
<dbReference type="InterPro" id="IPR002869">
    <property type="entry name" value="Pyrv_flavodox_OxRed_cen"/>
</dbReference>
<organism evidence="5 6">
    <name type="scientific">Vulcaniibacterium tengchongense</name>
    <dbReference type="NCBI Taxonomy" id="1273429"/>
    <lineage>
        <taxon>Bacteria</taxon>
        <taxon>Pseudomonadati</taxon>
        <taxon>Pseudomonadota</taxon>
        <taxon>Gammaproteobacteria</taxon>
        <taxon>Lysobacterales</taxon>
        <taxon>Lysobacteraceae</taxon>
        <taxon>Vulcaniibacterium</taxon>
    </lineage>
</organism>
<dbReference type="InterPro" id="IPR029061">
    <property type="entry name" value="THDP-binding"/>
</dbReference>
<sequence length="1240" mass="135148">MTRTAEPRSPSPADTAPTRSLPDADYTLEHKYTRERGRIYLSGVQALVRLPLMQRLRDRAAGLNTAGFVSGYRGSPLGGFDLELWRARKLLEDANVRFTPGLNEDLGATMVWGTQQVGLFPGAKVDGVYGMWYGKGPGVDRCGDVFKHANAAGTSKHGGVLALAADDHACRSSTLPHGSEHEFVSAMMPILNPAGVQDILDLGLVGWAMSRFTGRWVGFKTIAETVESSASVEVDPLALRIVPPEDFELPPGGLNIRWPDPPLEQELRLHRYAVKAAQAFARANRVDRTVIDSPRARLGIVTTGKSYLDVLQALEYLGLDERACAELGLRVYKVGMTWPLEPLGIRAFARGLDDIVVVEEKHAFIESQMKELFYNFEGPRPSIVGKYDEAGAWILPSTGELTPATIAGVIGRRALRLGLIEGTAAERIENVLRWMAEKESELALPRAQFPRVPHYCSGCPHNTSTVVPEGSRALAGIGCHYMVTWMDRRTDTFTHMGGEGVTWAGQAPFTETPHVFQNLGDGTYFHSGSLAIRQSIAAGVNITYKILYNDAVAMTGGQPVDGSLSVPQIAHQVRAEGVRTIVVVSDDIAKWSKREIFPEGVEFFDRKALDAVQKRLRDTPGVTVLIYDQTCATEKRRRRKRGKMPDPAKRVLINSLVCEGCGDCGRKSFCVSVLPKETEFGRKREIDQSNCNKDFSCVGGFCPSFVTVEGGGLRKRKGASAKDRLADLPMPQVASDLAQPWNILITGVGGTGVVTIGALLGMAGHLEGKGATVLDQTGLAQKGGAVTTHVRIARAPDRLHAVRIAAGEADLVLGCDMVVVNDYWALSKIRAGRSHVVLNSYEAMPGTFTTRPDMQFPAADIVAAVKLALGGRAPMLVDATQLATALMGDAIATNLFILGYAWQQGLVPLSLEALMRAIELNGAAVEMNKTAFAWGRLAAIDPGAVADAAGLVRTPPPAAEAAPGALPMLAPRPWEGTEWGATSAPRDAGGEDPLRHPPLAGEDRGAAAGGLAFLPLDDERLSRSLDELVARRAAFLTEYQNAGYAKRYADLVARVRAAEQARAPGSTALAEAVARYAFKLMAYKDEYEVARLYTSGEFQRRLQQQFEGDYRLKFHLAPPLLAKRDAQGRLVKREYGPWVFTAFKWLAKLRFLRGTALDPFGRTEERRTERRLIEDYFRTVERLLAQLGPGNVALAAEIASVPEHIRGYGHVKEEHLRRAKAREAELLKRWDEPLRLAAAA</sequence>
<dbReference type="NCBIfam" id="NF009588">
    <property type="entry name" value="PRK13029.1"/>
    <property type="match status" value="1"/>
</dbReference>